<keyword evidence="2" id="KW-1003">Cell membrane</keyword>
<feature type="transmembrane region" description="Helical" evidence="6">
    <location>
        <begin position="203"/>
        <end position="221"/>
    </location>
</feature>
<gene>
    <name evidence="7" type="ORF">BARAN1_0046</name>
</gene>
<keyword evidence="3 6" id="KW-0812">Transmembrane</keyword>
<evidence type="ECO:0000313" key="8">
    <source>
        <dbReference type="Proteomes" id="UP000249818"/>
    </source>
</evidence>
<dbReference type="AlphaFoldDB" id="A0A2X3KHL8"/>
<feature type="transmembrane region" description="Helical" evidence="6">
    <location>
        <begin position="26"/>
        <end position="49"/>
    </location>
</feature>
<evidence type="ECO:0000256" key="3">
    <source>
        <dbReference type="ARBA" id="ARBA00022692"/>
    </source>
</evidence>
<evidence type="ECO:0000256" key="2">
    <source>
        <dbReference type="ARBA" id="ARBA00022475"/>
    </source>
</evidence>
<dbReference type="PANTHER" id="PTHR47089:SF1">
    <property type="entry name" value="GUANOSINE ABC TRANSPORTER PERMEASE PROTEIN NUPP"/>
    <property type="match status" value="1"/>
</dbReference>
<dbReference type="GO" id="GO:0005886">
    <property type="term" value="C:plasma membrane"/>
    <property type="evidence" value="ECO:0007669"/>
    <property type="project" value="UniProtKB-SubCell"/>
</dbReference>
<dbReference type="CDD" id="cd06580">
    <property type="entry name" value="TM_PBP1_transp_TpRbsC_like"/>
    <property type="match status" value="1"/>
</dbReference>
<reference evidence="8" key="1">
    <citation type="submission" date="2018-05" db="EMBL/GenBank/DDBJ databases">
        <authorList>
            <person name="Hao L."/>
        </authorList>
    </citation>
    <scope>NUCLEOTIDE SEQUENCE [LARGE SCALE GENOMIC DNA]</scope>
</reference>
<dbReference type="InterPro" id="IPR001851">
    <property type="entry name" value="ABC_transp_permease"/>
</dbReference>
<dbReference type="GO" id="GO:0022857">
    <property type="term" value="F:transmembrane transporter activity"/>
    <property type="evidence" value="ECO:0007669"/>
    <property type="project" value="InterPro"/>
</dbReference>
<dbReference type="Proteomes" id="UP000249818">
    <property type="component" value="Chromosome BARAN1"/>
</dbReference>
<dbReference type="KEGG" id="bana:BARAN1_0046"/>
<comment type="subcellular location">
    <subcellularLocation>
        <location evidence="1">Cell membrane</location>
        <topology evidence="1">Multi-pass membrane protein</topology>
    </subcellularLocation>
</comment>
<proteinExistence type="predicted"/>
<dbReference type="EMBL" id="LS483254">
    <property type="protein sequence ID" value="SQD92071.1"/>
    <property type="molecule type" value="Genomic_DNA"/>
</dbReference>
<evidence type="ECO:0000313" key="7">
    <source>
        <dbReference type="EMBL" id="SQD92071.1"/>
    </source>
</evidence>
<evidence type="ECO:0000256" key="4">
    <source>
        <dbReference type="ARBA" id="ARBA00022989"/>
    </source>
</evidence>
<keyword evidence="5 6" id="KW-0472">Membrane</keyword>
<accession>A0A2X3KHL8</accession>
<dbReference type="OrthoDB" id="45037at2"/>
<feature type="transmembrane region" description="Helical" evidence="6">
    <location>
        <begin position="69"/>
        <end position="89"/>
    </location>
</feature>
<evidence type="ECO:0000256" key="1">
    <source>
        <dbReference type="ARBA" id="ARBA00004651"/>
    </source>
</evidence>
<feature type="transmembrane region" description="Helical" evidence="6">
    <location>
        <begin position="124"/>
        <end position="145"/>
    </location>
</feature>
<dbReference type="PANTHER" id="PTHR47089">
    <property type="entry name" value="ABC TRANSPORTER, PERMEASE PROTEIN"/>
    <property type="match status" value="1"/>
</dbReference>
<feature type="transmembrane region" description="Helical" evidence="6">
    <location>
        <begin position="336"/>
        <end position="357"/>
    </location>
</feature>
<evidence type="ECO:0000256" key="5">
    <source>
        <dbReference type="ARBA" id="ARBA00023136"/>
    </source>
</evidence>
<keyword evidence="8" id="KW-1185">Reference proteome</keyword>
<sequence>MTAHEARSGGRLLRGVHRTLTGLHPVLESVLAAVLGLLVGALLMYIWGYDPWKAYWALFRGAYGGSYEIASSIARGVPLILTALTFSICVRAGMFNIGAEGQMYVGAAAAVCVAYFKLPAGVHLLVGILFAAIAGALWSLGPALLKLTRGVNEVISTIMFNWISRFLVFYLVAYVLVDARQGQRTVQVPLSARFPILVRGTDLSYSVFLAVAFALFVYFLLWHTATGYEVRAAGLNPRAARYGGISINRTILLSFTLGGVGAGLAGAATTMGLPPTYAIISGLPELMNLGFDGMAVAMMGRNHPIGILVAALFFGGLNAGGRVMQFYGSNPVPLEMVRVVMGAIVIAMAIPELVRVFPAIARSVRKLGGVFRRDRATEREGA</sequence>
<feature type="transmembrane region" description="Helical" evidence="6">
    <location>
        <begin position="157"/>
        <end position="177"/>
    </location>
</feature>
<dbReference type="RefSeq" id="WP_122030344.1">
    <property type="nucleotide sequence ID" value="NZ_LS483254.1"/>
</dbReference>
<name>A0A2X3KHL8_9BACT</name>
<keyword evidence="4 6" id="KW-1133">Transmembrane helix</keyword>
<organism evidence="7 8">
    <name type="scientific">Candidatus Bipolaricaulis anaerobius</name>
    <dbReference type="NCBI Taxonomy" id="2026885"/>
    <lineage>
        <taxon>Bacteria</taxon>
        <taxon>Candidatus Bipolaricaulota</taxon>
        <taxon>Candidatus Bipolaricaulia</taxon>
        <taxon>Candidatus Bipolaricaulales</taxon>
        <taxon>Candidatus Bipolaricaulaceae</taxon>
        <taxon>Candidatus Bipolaricaulis</taxon>
    </lineage>
</organism>
<dbReference type="Pfam" id="PF02653">
    <property type="entry name" value="BPD_transp_2"/>
    <property type="match status" value="1"/>
</dbReference>
<protein>
    <submittedName>
        <fullName evidence="7">Ribose ABC transport system permease protein RbsC</fullName>
    </submittedName>
</protein>
<feature type="transmembrane region" description="Helical" evidence="6">
    <location>
        <begin position="251"/>
        <end position="271"/>
    </location>
</feature>
<evidence type="ECO:0000256" key="6">
    <source>
        <dbReference type="SAM" id="Phobius"/>
    </source>
</evidence>
<feature type="transmembrane region" description="Helical" evidence="6">
    <location>
        <begin position="305"/>
        <end position="324"/>
    </location>
</feature>